<feature type="short sequence motif" description="VHIID" evidence="3">
    <location>
        <begin position="208"/>
        <end position="212"/>
    </location>
</feature>
<dbReference type="InterPro" id="IPR005202">
    <property type="entry name" value="TF_GRAS"/>
</dbReference>
<gene>
    <name evidence="5" type="primary">LOC114912595</name>
</gene>
<evidence type="ECO:0000256" key="1">
    <source>
        <dbReference type="ARBA" id="ARBA00023015"/>
    </source>
</evidence>
<keyword evidence="4" id="KW-1185">Reference proteome</keyword>
<evidence type="ECO:0000313" key="5">
    <source>
        <dbReference type="RefSeq" id="XP_029122235.1"/>
    </source>
</evidence>
<dbReference type="RefSeq" id="XP_029122235.1">
    <property type="nucleotide sequence ID" value="XM_029266402.1"/>
</dbReference>
<evidence type="ECO:0000256" key="3">
    <source>
        <dbReference type="PROSITE-ProRule" id="PRU01191"/>
    </source>
</evidence>
<comment type="caution">
    <text evidence="3">Lacks conserved residue(s) required for the propagation of feature annotation.</text>
</comment>
<proteinExistence type="inferred from homology"/>
<organism evidence="4 5">
    <name type="scientific">Elaeis guineensis var. tenera</name>
    <name type="common">Oil palm</name>
    <dbReference type="NCBI Taxonomy" id="51953"/>
    <lineage>
        <taxon>Eukaryota</taxon>
        <taxon>Viridiplantae</taxon>
        <taxon>Streptophyta</taxon>
        <taxon>Embryophyta</taxon>
        <taxon>Tracheophyta</taxon>
        <taxon>Spermatophyta</taxon>
        <taxon>Magnoliopsida</taxon>
        <taxon>Liliopsida</taxon>
        <taxon>Arecaceae</taxon>
        <taxon>Arecoideae</taxon>
        <taxon>Cocoseae</taxon>
        <taxon>Elaeidinae</taxon>
        <taxon>Elaeis</taxon>
    </lineage>
</organism>
<evidence type="ECO:0000313" key="4">
    <source>
        <dbReference type="Proteomes" id="UP000504607"/>
    </source>
</evidence>
<feature type="region of interest" description="SAW" evidence="3">
    <location>
        <begin position="390"/>
        <end position="458"/>
    </location>
</feature>
<accession>A0A8N4IFC9</accession>
<dbReference type="PROSITE" id="PS50985">
    <property type="entry name" value="GRAS"/>
    <property type="match status" value="1"/>
</dbReference>
<dbReference type="OrthoDB" id="754281at2759"/>
<comment type="similarity">
    <text evidence="3">Belongs to the GRAS family.</text>
</comment>
<keyword evidence="1" id="KW-0805">Transcription regulation</keyword>
<dbReference type="PANTHER" id="PTHR31636">
    <property type="entry name" value="OSJNBA0084A10.13 PROTEIN-RELATED"/>
    <property type="match status" value="1"/>
</dbReference>
<keyword evidence="2" id="KW-0804">Transcription</keyword>
<feature type="region of interest" description="Leucine repeat I (LRI)" evidence="3">
    <location>
        <begin position="98"/>
        <end position="158"/>
    </location>
</feature>
<protein>
    <submittedName>
        <fullName evidence="5">Nodulation-signaling pathway 2 protein-like</fullName>
    </submittedName>
</protein>
<dbReference type="AlphaFoldDB" id="A0A8N4IFC9"/>
<name>A0A8N4IFC9_ELAGV</name>
<dbReference type="Proteomes" id="UP000504607">
    <property type="component" value="Chromosome 9"/>
</dbReference>
<dbReference type="Pfam" id="PF03514">
    <property type="entry name" value="GRAS"/>
    <property type="match status" value="1"/>
</dbReference>
<dbReference type="KEGG" id="egu:114912595"/>
<reference evidence="5" key="1">
    <citation type="submission" date="2025-08" db="UniProtKB">
        <authorList>
            <consortium name="RefSeq"/>
        </authorList>
    </citation>
    <scope>IDENTIFICATION</scope>
</reference>
<evidence type="ECO:0000256" key="2">
    <source>
        <dbReference type="ARBA" id="ARBA00023163"/>
    </source>
</evidence>
<sequence length="482" mass="53716">MEYEPSYGQCSLQANEDIIFPLIMRDVFPENAQMDATVYVNGENFNTGFPGMSCVNEPLVHDSFMDLEKFRPLGHDGVCHEYSSQHLVAIQGELMEENSLTDLLLAGAEAVETENWHVASIALARLDHLLLTQETDTNPLSQLACYFAQGLRPRTNDLGANGVSPVRSMVSDGMSAYQMLQELSPYVKFGHFTANQAILEATEGDREVHIVDFDVMEGIQWPPLMVDFASRAGTSLWITALVEAGNVEVVHRTGRRLVEFADSIGLPLRFDWLYVDNEGDLERVEAGEGSLIINCMVNQLERPSRSFQSLNALLGGVRKLSPKLVVLVEEELFSFGKSPFKSFVEFFCEALHHFSAILDSLKGSFVGGYRMGLRLVEREMLGPRIMESVGHFLREMKGWGGGFRGLEGFRAIPLSSCNVSQAKFLVGLFSKGYGVQHERGRLSLCWKSRPLTTVSIWVHEGIFGGSRDISVSNPRHGFSWKC</sequence>